<evidence type="ECO:0000256" key="7">
    <source>
        <dbReference type="RuleBase" id="RU003660"/>
    </source>
</evidence>
<gene>
    <name evidence="6" type="primary">rpsH</name>
    <name evidence="8" type="ORF">OCHUTO_0905</name>
</gene>
<dbReference type="InterPro" id="IPR000630">
    <property type="entry name" value="Ribosomal_uS8"/>
</dbReference>
<dbReference type="HAMAP" id="MF_01302_B">
    <property type="entry name" value="Ribosomal_uS8_B"/>
    <property type="match status" value="1"/>
</dbReference>
<evidence type="ECO:0000313" key="9">
    <source>
        <dbReference type="Proteomes" id="UP000033616"/>
    </source>
</evidence>
<evidence type="ECO:0000256" key="6">
    <source>
        <dbReference type="HAMAP-Rule" id="MF_01302"/>
    </source>
</evidence>
<keyword evidence="3 6" id="KW-0687">Ribonucleoprotein</keyword>
<name>A0A0F3MIH2_9RICK</name>
<comment type="subunit">
    <text evidence="5 6">Part of the 30S ribosomal subunit. Contacts proteins S5 and S12.</text>
</comment>
<dbReference type="SUPFAM" id="SSF56047">
    <property type="entry name" value="Ribosomal protein S8"/>
    <property type="match status" value="1"/>
</dbReference>
<dbReference type="PROSITE" id="PS00053">
    <property type="entry name" value="RIBOSOMAL_S8"/>
    <property type="match status" value="1"/>
</dbReference>
<evidence type="ECO:0000256" key="2">
    <source>
        <dbReference type="ARBA" id="ARBA00022980"/>
    </source>
</evidence>
<dbReference type="Gene3D" id="3.30.1490.10">
    <property type="match status" value="1"/>
</dbReference>
<dbReference type="GO" id="GO:0005840">
    <property type="term" value="C:ribosome"/>
    <property type="evidence" value="ECO:0007669"/>
    <property type="project" value="UniProtKB-KW"/>
</dbReference>
<dbReference type="PATRIC" id="fig|1359168.3.peg.633"/>
<keyword evidence="9" id="KW-1185">Reference proteome</keyword>
<dbReference type="GO" id="GO:0005737">
    <property type="term" value="C:cytoplasm"/>
    <property type="evidence" value="ECO:0007669"/>
    <property type="project" value="UniProtKB-ARBA"/>
</dbReference>
<dbReference type="InterPro" id="IPR047863">
    <property type="entry name" value="Ribosomal_uS8_CS"/>
</dbReference>
<evidence type="ECO:0000256" key="5">
    <source>
        <dbReference type="ARBA" id="ARBA00046740"/>
    </source>
</evidence>
<evidence type="ECO:0000313" key="8">
    <source>
        <dbReference type="EMBL" id="KJV55267.1"/>
    </source>
</evidence>
<protein>
    <recommendedName>
        <fullName evidence="4 6">Small ribosomal subunit protein uS8</fullName>
    </recommendedName>
</protein>
<dbReference type="NCBIfam" id="NF001109">
    <property type="entry name" value="PRK00136.1"/>
    <property type="match status" value="1"/>
</dbReference>
<dbReference type="EMBL" id="LANP01000025">
    <property type="protein sequence ID" value="KJV55267.1"/>
    <property type="molecule type" value="Genomic_DNA"/>
</dbReference>
<dbReference type="InterPro" id="IPR035987">
    <property type="entry name" value="Ribosomal_uS8_sf"/>
</dbReference>
<comment type="caution">
    <text evidence="8">The sequence shown here is derived from an EMBL/GenBank/DDBJ whole genome shotgun (WGS) entry which is preliminary data.</text>
</comment>
<proteinExistence type="inferred from homology"/>
<dbReference type="AlphaFoldDB" id="A0A0F3MIH2"/>
<dbReference type="OrthoDB" id="9802617at2"/>
<dbReference type="GO" id="GO:0019843">
    <property type="term" value="F:rRNA binding"/>
    <property type="evidence" value="ECO:0007669"/>
    <property type="project" value="UniProtKB-UniRule"/>
</dbReference>
<dbReference type="Pfam" id="PF00410">
    <property type="entry name" value="Ribosomal_S8"/>
    <property type="match status" value="1"/>
</dbReference>
<dbReference type="PANTHER" id="PTHR11758">
    <property type="entry name" value="40S RIBOSOMAL PROTEIN S15A"/>
    <property type="match status" value="1"/>
</dbReference>
<dbReference type="FunFam" id="3.30.1490.10:FF:000001">
    <property type="entry name" value="30S ribosomal protein S8"/>
    <property type="match status" value="1"/>
</dbReference>
<reference evidence="8 9" key="1">
    <citation type="submission" date="2015-02" db="EMBL/GenBank/DDBJ databases">
        <title>Genome Sequencing of Rickettsiales.</title>
        <authorList>
            <person name="Daugherty S.C."/>
            <person name="Su Q."/>
            <person name="Abolude K."/>
            <person name="Beier-Sexton M."/>
            <person name="Carlyon J.A."/>
            <person name="Carter R."/>
            <person name="Day N.P."/>
            <person name="Dumler S.J."/>
            <person name="Dyachenko V."/>
            <person name="Godinez A."/>
            <person name="Kurtti T.J."/>
            <person name="Lichay M."/>
            <person name="Mullins K.E."/>
            <person name="Ott S."/>
            <person name="Pappas-Brown V."/>
            <person name="Paris D.H."/>
            <person name="Patel P."/>
            <person name="Richards A.L."/>
            <person name="Sadzewicz L."/>
            <person name="Sears K."/>
            <person name="Seidman D."/>
            <person name="Sengamalay N."/>
            <person name="Stenos J."/>
            <person name="Tallon L.J."/>
            <person name="Vincent G."/>
            <person name="Fraser C.M."/>
            <person name="Munderloh U."/>
            <person name="Dunning-Hotopp J.C."/>
        </authorList>
    </citation>
    <scope>NUCLEOTIDE SEQUENCE [LARGE SCALE GENOMIC DNA]</scope>
    <source>
        <strain evidence="8 9">Fuller</strain>
    </source>
</reference>
<comment type="similarity">
    <text evidence="1 6 7">Belongs to the universal ribosomal protein uS8 family.</text>
</comment>
<evidence type="ECO:0000256" key="3">
    <source>
        <dbReference type="ARBA" id="ARBA00023274"/>
    </source>
</evidence>
<dbReference type="GO" id="GO:1990904">
    <property type="term" value="C:ribonucleoprotein complex"/>
    <property type="evidence" value="ECO:0007669"/>
    <property type="project" value="UniProtKB-KW"/>
</dbReference>
<comment type="function">
    <text evidence="6">One of the primary rRNA binding proteins, it binds directly to 16S rRNA central domain where it helps coordinate assembly of the platform of the 30S subunit.</text>
</comment>
<sequence>MSMSDTLADMLTRIRNAQRSRLMYANTFFSRKKEAILNVLVEEGFIHSYLIKEVRNGVKEIIIKLKYSLKGEPNIKEINKVSAPGRRVYLPIKKLRPYYNNMGIYVISTSKGIISDRIARKLGVGGEVICKIF</sequence>
<dbReference type="GO" id="GO:0003735">
    <property type="term" value="F:structural constituent of ribosome"/>
    <property type="evidence" value="ECO:0007669"/>
    <property type="project" value="InterPro"/>
</dbReference>
<dbReference type="Gene3D" id="3.30.1370.30">
    <property type="match status" value="1"/>
</dbReference>
<keyword evidence="6" id="KW-0694">RNA-binding</keyword>
<accession>A0A0F3MIH2</accession>
<dbReference type="STRING" id="1359168.OCHUTO_0905"/>
<keyword evidence="6" id="KW-0699">rRNA-binding</keyword>
<organism evidence="8 9">
    <name type="scientific">Orientia chuto str. Dubai</name>
    <dbReference type="NCBI Taxonomy" id="1359168"/>
    <lineage>
        <taxon>Bacteria</taxon>
        <taxon>Pseudomonadati</taxon>
        <taxon>Pseudomonadota</taxon>
        <taxon>Alphaproteobacteria</taxon>
        <taxon>Rickettsiales</taxon>
        <taxon>Rickettsiaceae</taxon>
        <taxon>Rickettsieae</taxon>
        <taxon>Orientia</taxon>
    </lineage>
</organism>
<keyword evidence="2 6" id="KW-0689">Ribosomal protein</keyword>
<evidence type="ECO:0000256" key="4">
    <source>
        <dbReference type="ARBA" id="ARBA00035258"/>
    </source>
</evidence>
<evidence type="ECO:0000256" key="1">
    <source>
        <dbReference type="ARBA" id="ARBA00006471"/>
    </source>
</evidence>
<dbReference type="Proteomes" id="UP000033616">
    <property type="component" value="Unassembled WGS sequence"/>
</dbReference>
<dbReference type="RefSeq" id="WP_045797502.1">
    <property type="nucleotide sequence ID" value="NZ_LANP01000025.1"/>
</dbReference>
<dbReference type="GO" id="GO:0006412">
    <property type="term" value="P:translation"/>
    <property type="evidence" value="ECO:0007669"/>
    <property type="project" value="UniProtKB-UniRule"/>
</dbReference>